<proteinExistence type="predicted"/>
<name>A0A7V4E2V8_UNCW3</name>
<dbReference type="AlphaFoldDB" id="A0A7V4E2V8"/>
<gene>
    <name evidence="1" type="ORF">ENU74_02410</name>
</gene>
<evidence type="ECO:0000313" key="1">
    <source>
        <dbReference type="EMBL" id="HGK63437.1"/>
    </source>
</evidence>
<dbReference type="EMBL" id="DTDR01000064">
    <property type="protein sequence ID" value="HGK63437.1"/>
    <property type="molecule type" value="Genomic_DNA"/>
</dbReference>
<reference evidence="1" key="1">
    <citation type="journal article" date="2020" name="mSystems">
        <title>Genome- and Community-Level Interaction Insights into Carbon Utilization and Element Cycling Functions of Hydrothermarchaeota in Hydrothermal Sediment.</title>
        <authorList>
            <person name="Zhou Z."/>
            <person name="Liu Y."/>
            <person name="Xu W."/>
            <person name="Pan J."/>
            <person name="Luo Z.H."/>
            <person name="Li M."/>
        </authorList>
    </citation>
    <scope>NUCLEOTIDE SEQUENCE [LARGE SCALE GENOMIC DNA]</scope>
    <source>
        <strain evidence="1">SpSt-697</strain>
    </source>
</reference>
<organism evidence="1">
    <name type="scientific">candidate division WOR-3 bacterium</name>
    <dbReference type="NCBI Taxonomy" id="2052148"/>
    <lineage>
        <taxon>Bacteria</taxon>
        <taxon>Bacteria division WOR-3</taxon>
    </lineage>
</organism>
<protein>
    <submittedName>
        <fullName evidence="1">Uncharacterized protein</fullName>
    </submittedName>
</protein>
<accession>A0A7V4E2V8</accession>
<sequence length="230" mass="27228">MKKILFLAFLIIFSCSLFKKEKEEVMPLAVDNFWVYQYLEEKTFKKGSSLPRYFLRSLSNLSQSEIDTLKLVAKESIEGVDGYVGFSTLEEDTLGIFYYQNDYLWLYSYDEELSMKLFPQKPNIGDKWISYEDKRKTTDFDGDGKEDSINFIYEDSIIGKEEVSVPVGNFKDCYRVEEKEIYKRWYSTNGQWKIEATEVFRYSWVKMGIGFVKIEIPEEGTYELIVYQIK</sequence>
<comment type="caution">
    <text evidence="1">The sequence shown here is derived from an EMBL/GenBank/DDBJ whole genome shotgun (WGS) entry which is preliminary data.</text>
</comment>
<dbReference type="Gene3D" id="2.40.360.20">
    <property type="match status" value="1"/>
</dbReference>
<dbReference type="PROSITE" id="PS51257">
    <property type="entry name" value="PROKAR_LIPOPROTEIN"/>
    <property type="match status" value="1"/>
</dbReference>